<sequence length="178" mass="19535">MVRCWPVSMAAVFVTFTATICPAILAIGRGPLDFAAARSARRDDAKQLPCGTPAWMDRSEVVFDCNEETVTFQERRYCPHERRRVCVFNNLNTNPACPPGRTPLDVEKDPTAMTTPVVFSGHVVEDSRQLERSGVPAVKSKLPLFWSQMAKKASQRAVLAPPASGKPISGRTVTTAVF</sequence>
<keyword evidence="2" id="KW-1185">Reference proteome</keyword>
<evidence type="ECO:0000313" key="1">
    <source>
        <dbReference type="EMBL" id="GBP80435.1"/>
    </source>
</evidence>
<dbReference type="Proteomes" id="UP000299102">
    <property type="component" value="Unassembled WGS sequence"/>
</dbReference>
<comment type="caution">
    <text evidence="1">The sequence shown here is derived from an EMBL/GenBank/DDBJ whole genome shotgun (WGS) entry which is preliminary data.</text>
</comment>
<protein>
    <submittedName>
        <fullName evidence="1">Uncharacterized protein</fullName>
    </submittedName>
</protein>
<gene>
    <name evidence="1" type="ORF">EVAR_59110_1</name>
</gene>
<evidence type="ECO:0000313" key="2">
    <source>
        <dbReference type="Proteomes" id="UP000299102"/>
    </source>
</evidence>
<accession>A0A4C1Z1G3</accession>
<reference evidence="1 2" key="1">
    <citation type="journal article" date="2019" name="Commun. Biol.">
        <title>The bagworm genome reveals a unique fibroin gene that provides high tensile strength.</title>
        <authorList>
            <person name="Kono N."/>
            <person name="Nakamura H."/>
            <person name="Ohtoshi R."/>
            <person name="Tomita M."/>
            <person name="Numata K."/>
            <person name="Arakawa K."/>
        </authorList>
    </citation>
    <scope>NUCLEOTIDE SEQUENCE [LARGE SCALE GENOMIC DNA]</scope>
</reference>
<dbReference type="EMBL" id="BGZK01001462">
    <property type="protein sequence ID" value="GBP80435.1"/>
    <property type="molecule type" value="Genomic_DNA"/>
</dbReference>
<proteinExistence type="predicted"/>
<dbReference type="AlphaFoldDB" id="A0A4C1Z1G3"/>
<organism evidence="1 2">
    <name type="scientific">Eumeta variegata</name>
    <name type="common">Bagworm moth</name>
    <name type="synonym">Eumeta japonica</name>
    <dbReference type="NCBI Taxonomy" id="151549"/>
    <lineage>
        <taxon>Eukaryota</taxon>
        <taxon>Metazoa</taxon>
        <taxon>Ecdysozoa</taxon>
        <taxon>Arthropoda</taxon>
        <taxon>Hexapoda</taxon>
        <taxon>Insecta</taxon>
        <taxon>Pterygota</taxon>
        <taxon>Neoptera</taxon>
        <taxon>Endopterygota</taxon>
        <taxon>Lepidoptera</taxon>
        <taxon>Glossata</taxon>
        <taxon>Ditrysia</taxon>
        <taxon>Tineoidea</taxon>
        <taxon>Psychidae</taxon>
        <taxon>Oiketicinae</taxon>
        <taxon>Eumeta</taxon>
    </lineage>
</organism>
<name>A0A4C1Z1G3_EUMVA</name>